<sequence length="309" mass="33994">MELRHLRYFQAVAQEGSFTRAAVRLHIAQPPLSRQIRQLEDELGVTLIERGSRALKLTEAGRFLLEQSLQLTARLDEIVQGTRRLGRHERGWFGIGFVPSTLYGFVPELIRRLREADPRIEVGLAEMTTLPQLEALKAGRIDVGIGRILLDDPAIERRVLMAEPLVAALPLRHPLARRRRVGIAELAAQPFVLYPARPRPNYADHVLGLFRAAGHTPRVVQEANELQTAIGLVAAGLGVTVVPASVHRLHRADIAHVPIDADTFVSPVILSYRKDDHSPFLADAIALAVQLANAEATGAKQATTSPSDI</sequence>
<dbReference type="PANTHER" id="PTHR30346">
    <property type="entry name" value="TRANSCRIPTIONAL DUAL REGULATOR HCAR-RELATED"/>
    <property type="match status" value="1"/>
</dbReference>
<dbReference type="AlphaFoldDB" id="A0A261TYL5"/>
<dbReference type="InterPro" id="IPR000847">
    <property type="entry name" value="LysR_HTH_N"/>
</dbReference>
<evidence type="ECO:0000259" key="5">
    <source>
        <dbReference type="PROSITE" id="PS50931"/>
    </source>
</evidence>
<dbReference type="SUPFAM" id="SSF53850">
    <property type="entry name" value="Periplasmic binding protein-like II"/>
    <property type="match status" value="1"/>
</dbReference>
<accession>A0A261TYL5</accession>
<dbReference type="PANTHER" id="PTHR30346:SF17">
    <property type="entry name" value="LYSR FAMILY TRANSCRIPTIONAL REGULATOR"/>
    <property type="match status" value="1"/>
</dbReference>
<keyword evidence="3" id="KW-0238">DNA-binding</keyword>
<comment type="similarity">
    <text evidence="1">Belongs to the LysR transcriptional regulatory family.</text>
</comment>
<dbReference type="InterPro" id="IPR005119">
    <property type="entry name" value="LysR_subst-bd"/>
</dbReference>
<feature type="domain" description="HTH lysR-type" evidence="5">
    <location>
        <begin position="1"/>
        <end position="58"/>
    </location>
</feature>
<protein>
    <submittedName>
        <fullName evidence="6">LysR family transcriptional regulator</fullName>
    </submittedName>
</protein>
<dbReference type="RefSeq" id="WP_094822384.1">
    <property type="nucleotide sequence ID" value="NZ_NEVO01000011.1"/>
</dbReference>
<evidence type="ECO:0000313" key="6">
    <source>
        <dbReference type="EMBL" id="OZI54485.1"/>
    </source>
</evidence>
<evidence type="ECO:0000256" key="1">
    <source>
        <dbReference type="ARBA" id="ARBA00009437"/>
    </source>
</evidence>
<dbReference type="Pfam" id="PF00126">
    <property type="entry name" value="HTH_1"/>
    <property type="match status" value="1"/>
</dbReference>
<evidence type="ECO:0000256" key="3">
    <source>
        <dbReference type="ARBA" id="ARBA00023125"/>
    </source>
</evidence>
<dbReference type="InterPro" id="IPR036388">
    <property type="entry name" value="WH-like_DNA-bd_sf"/>
</dbReference>
<dbReference type="Proteomes" id="UP000216885">
    <property type="component" value="Unassembled WGS sequence"/>
</dbReference>
<dbReference type="Pfam" id="PF03466">
    <property type="entry name" value="LysR_substrate"/>
    <property type="match status" value="1"/>
</dbReference>
<organism evidence="6 7">
    <name type="scientific">Bordetella genomosp. 4</name>
    <dbReference type="NCBI Taxonomy" id="463044"/>
    <lineage>
        <taxon>Bacteria</taxon>
        <taxon>Pseudomonadati</taxon>
        <taxon>Pseudomonadota</taxon>
        <taxon>Betaproteobacteria</taxon>
        <taxon>Burkholderiales</taxon>
        <taxon>Alcaligenaceae</taxon>
        <taxon>Bordetella</taxon>
    </lineage>
</organism>
<dbReference type="Gene3D" id="1.10.10.10">
    <property type="entry name" value="Winged helix-like DNA-binding domain superfamily/Winged helix DNA-binding domain"/>
    <property type="match status" value="1"/>
</dbReference>
<dbReference type="Gene3D" id="3.40.190.10">
    <property type="entry name" value="Periplasmic binding protein-like II"/>
    <property type="match status" value="2"/>
</dbReference>
<dbReference type="GO" id="GO:0032993">
    <property type="term" value="C:protein-DNA complex"/>
    <property type="evidence" value="ECO:0007669"/>
    <property type="project" value="TreeGrafter"/>
</dbReference>
<dbReference type="OrthoDB" id="9157176at2"/>
<keyword evidence="7" id="KW-1185">Reference proteome</keyword>
<evidence type="ECO:0000313" key="7">
    <source>
        <dbReference type="Proteomes" id="UP000216885"/>
    </source>
</evidence>
<dbReference type="GO" id="GO:0003700">
    <property type="term" value="F:DNA-binding transcription factor activity"/>
    <property type="evidence" value="ECO:0007669"/>
    <property type="project" value="InterPro"/>
</dbReference>
<dbReference type="CDD" id="cd08445">
    <property type="entry name" value="PBP2_BenM_CatM_CatR"/>
    <property type="match status" value="1"/>
</dbReference>
<name>A0A261TYL5_9BORD</name>
<dbReference type="GO" id="GO:0003677">
    <property type="term" value="F:DNA binding"/>
    <property type="evidence" value="ECO:0007669"/>
    <property type="project" value="UniProtKB-KW"/>
</dbReference>
<dbReference type="FunFam" id="1.10.10.10:FF:000001">
    <property type="entry name" value="LysR family transcriptional regulator"/>
    <property type="match status" value="1"/>
</dbReference>
<keyword evidence="4" id="KW-0804">Transcription</keyword>
<comment type="caution">
    <text evidence="6">The sequence shown here is derived from an EMBL/GenBank/DDBJ whole genome shotgun (WGS) entry which is preliminary data.</text>
</comment>
<dbReference type="SUPFAM" id="SSF46785">
    <property type="entry name" value="Winged helix' DNA-binding domain"/>
    <property type="match status" value="1"/>
</dbReference>
<evidence type="ECO:0000256" key="4">
    <source>
        <dbReference type="ARBA" id="ARBA00023163"/>
    </source>
</evidence>
<gene>
    <name evidence="6" type="ORF">CAL20_18300</name>
</gene>
<proteinExistence type="inferred from homology"/>
<dbReference type="PROSITE" id="PS50931">
    <property type="entry name" value="HTH_LYSR"/>
    <property type="match status" value="1"/>
</dbReference>
<dbReference type="PRINTS" id="PR00039">
    <property type="entry name" value="HTHLYSR"/>
</dbReference>
<dbReference type="InterPro" id="IPR036390">
    <property type="entry name" value="WH_DNA-bd_sf"/>
</dbReference>
<keyword evidence="2" id="KW-0805">Transcription regulation</keyword>
<reference evidence="6 7" key="1">
    <citation type="submission" date="2017-05" db="EMBL/GenBank/DDBJ databases">
        <title>Complete and WGS of Bordetella genogroups.</title>
        <authorList>
            <person name="Spilker T."/>
            <person name="LiPuma J."/>
        </authorList>
    </citation>
    <scope>NUCLEOTIDE SEQUENCE [LARGE SCALE GENOMIC DNA]</scope>
    <source>
        <strain evidence="6 7">AU9919</strain>
    </source>
</reference>
<evidence type="ECO:0000256" key="2">
    <source>
        <dbReference type="ARBA" id="ARBA00023015"/>
    </source>
</evidence>
<dbReference type="EMBL" id="NEVQ01000017">
    <property type="protein sequence ID" value="OZI54485.1"/>
    <property type="molecule type" value="Genomic_DNA"/>
</dbReference>